<reference evidence="2 3" key="1">
    <citation type="journal article" date="2014" name="Genome Announc.">
        <title>Draft Genome Sequence of the Iron-Oxidizing, Acidophilic, and Halotolerant 'Thiobacillus prosperus' Type Strain DSM 5130.</title>
        <authorList>
            <person name="Ossandon F.J."/>
            <person name="Cardenas J.P."/>
            <person name="Corbett M."/>
            <person name="Quatrini R."/>
            <person name="Holmes D.S."/>
            <person name="Watkin E."/>
        </authorList>
    </citation>
    <scope>NUCLEOTIDE SEQUENCE [LARGE SCALE GENOMIC DNA]</scope>
    <source>
        <strain evidence="2 3">DSM 5130</strain>
    </source>
</reference>
<feature type="domain" description="Spermatogenesis-associated protein 20-like TRX" evidence="1">
    <location>
        <begin position="2"/>
        <end position="143"/>
    </location>
</feature>
<dbReference type="SUPFAM" id="SSF48208">
    <property type="entry name" value="Six-hairpin glycosidases"/>
    <property type="match status" value="1"/>
</dbReference>
<keyword evidence="2" id="KW-0418">Kinase</keyword>
<sequence>MDWYPWGEEALTRAREEDKPILLSIGYSACHWCHVMAHESFEDPAIAAVMNAHFINIKVDREERPDIDRIYQTAHYLLTQRGGGWPLTVFLTPDQSPFFAGTYFPKAARYGLPGFPELLGRLADIYRDRRADIDQQNAQLLGMLGRLGHGEPADAPLSAMLIDRARAELARHYDRAWGGFEAAPKFPHTASLNRLLRHWSATRLDGHEDSEALHMALHTLERMAEGGLFDHLGGGFARYSVDERWAIPHFEKMLYDNGPLLALYAQAHAITGGEDFRAAAEATARWVMREMQAPEGGYYSSLDADSEGEEGRYYVWTREAVREAVGETDFPLFAARHGLDSTPNFEGRWHLVGARPLAEAAATAGLDEATAAAHLAAARERLFALRETRVRPGLDDKILTAWNALMIRGMAIAARHLERPEYADSAERALDFVRGTLWREGRLLATCKNGHAHLPAYLDDYAFLIDALLELLQLRWRSEDAEFARALAEVLLARFEDGERGGFYFTADDHETLIQRPKPMADEAMPSGYGVATRALIRLGHLLGEPRYLEAAERALAAASGAIDQAPSAHCSLLDALEEQLSPTRLVILRGPGGMLAPWQARCLRPFAPARLAFAIPSTTESLPEALASKPAADMPQAFYCRGPQCAPAIGELPALDDALRADEPGAAVSAS</sequence>
<dbReference type="Proteomes" id="UP000029273">
    <property type="component" value="Unassembled WGS sequence"/>
</dbReference>
<dbReference type="CDD" id="cd02955">
    <property type="entry name" value="SSP411"/>
    <property type="match status" value="1"/>
</dbReference>
<dbReference type="GO" id="GO:0005975">
    <property type="term" value="P:carbohydrate metabolic process"/>
    <property type="evidence" value="ECO:0007669"/>
    <property type="project" value="InterPro"/>
</dbReference>
<protein>
    <submittedName>
        <fullName evidence="2">Thymidylate kinase</fullName>
    </submittedName>
</protein>
<keyword evidence="3" id="KW-1185">Reference proteome</keyword>
<dbReference type="InterPro" id="IPR012341">
    <property type="entry name" value="6hp_glycosidase-like_sf"/>
</dbReference>
<name>A0A1A6C1U3_9GAMM</name>
<dbReference type="GO" id="GO:0016301">
    <property type="term" value="F:kinase activity"/>
    <property type="evidence" value="ECO:0007669"/>
    <property type="project" value="UniProtKB-KW"/>
</dbReference>
<dbReference type="STRING" id="160660.BJI67_03800"/>
<dbReference type="Pfam" id="PF03190">
    <property type="entry name" value="Thioredox_DsbH"/>
    <property type="match status" value="1"/>
</dbReference>
<dbReference type="InterPro" id="IPR024705">
    <property type="entry name" value="Ssp411"/>
</dbReference>
<dbReference type="AlphaFoldDB" id="A0A1A6C1U3"/>
<evidence type="ECO:0000313" key="3">
    <source>
        <dbReference type="Proteomes" id="UP000029273"/>
    </source>
</evidence>
<accession>A0A1A6C1U3</accession>
<dbReference type="EMBL" id="JQSG02000006">
    <property type="protein sequence ID" value="OBS08532.1"/>
    <property type="molecule type" value="Genomic_DNA"/>
</dbReference>
<dbReference type="PANTHER" id="PTHR42899:SF1">
    <property type="entry name" value="SPERMATOGENESIS-ASSOCIATED PROTEIN 20"/>
    <property type="match status" value="1"/>
</dbReference>
<proteinExistence type="predicted"/>
<organism evidence="2 3">
    <name type="scientific">Acidihalobacter prosperus</name>
    <dbReference type="NCBI Taxonomy" id="160660"/>
    <lineage>
        <taxon>Bacteria</taxon>
        <taxon>Pseudomonadati</taxon>
        <taxon>Pseudomonadota</taxon>
        <taxon>Gammaproteobacteria</taxon>
        <taxon>Chromatiales</taxon>
        <taxon>Ectothiorhodospiraceae</taxon>
        <taxon>Acidihalobacter</taxon>
    </lineage>
</organism>
<keyword evidence="2" id="KW-0808">Transferase</keyword>
<dbReference type="InterPro" id="IPR008928">
    <property type="entry name" value="6-hairpin_glycosidase_sf"/>
</dbReference>
<dbReference type="SUPFAM" id="SSF52833">
    <property type="entry name" value="Thioredoxin-like"/>
    <property type="match status" value="1"/>
</dbReference>
<evidence type="ECO:0000313" key="2">
    <source>
        <dbReference type="EMBL" id="OBS08532.1"/>
    </source>
</evidence>
<dbReference type="Gene3D" id="1.50.10.10">
    <property type="match status" value="1"/>
</dbReference>
<dbReference type="InterPro" id="IPR036249">
    <property type="entry name" value="Thioredoxin-like_sf"/>
</dbReference>
<dbReference type="PIRSF" id="PIRSF006402">
    <property type="entry name" value="UCP006402_thioredoxin"/>
    <property type="match status" value="1"/>
</dbReference>
<dbReference type="Gene3D" id="3.40.30.10">
    <property type="entry name" value="Glutaredoxin"/>
    <property type="match status" value="1"/>
</dbReference>
<comment type="caution">
    <text evidence="2">The sequence shown here is derived from an EMBL/GenBank/DDBJ whole genome shotgun (WGS) entry which is preliminary data.</text>
</comment>
<dbReference type="InterPro" id="IPR004879">
    <property type="entry name" value="Ssp411-like_TRX"/>
</dbReference>
<dbReference type="Gene3D" id="1.50.10.20">
    <property type="match status" value="1"/>
</dbReference>
<dbReference type="PANTHER" id="PTHR42899">
    <property type="entry name" value="SPERMATOGENESIS-ASSOCIATED PROTEIN 20"/>
    <property type="match status" value="1"/>
</dbReference>
<evidence type="ECO:0000259" key="1">
    <source>
        <dbReference type="Pfam" id="PF03190"/>
    </source>
</evidence>
<gene>
    <name evidence="2" type="ORF">Thpro_022782</name>
</gene>